<proteinExistence type="predicted"/>
<dbReference type="PANTHER" id="PTHR36174:SF1">
    <property type="entry name" value="LIPID II:GLYCINE GLYCYLTRANSFERASE"/>
    <property type="match status" value="1"/>
</dbReference>
<evidence type="ECO:0000259" key="1">
    <source>
        <dbReference type="Pfam" id="PF13480"/>
    </source>
</evidence>
<sequence>MVRDGCSDCQAVLPVPREIWRSVIAADPDAMPSQSPEWIDAVCAGGLWQDVSRLYVSETGRRIVLPLVRIGPGPLARLASPRRGWGYGGLIAEGGVSAEDVVLVSRDLEMCRKLSLWLRPNPLHARLWDYFSRTATRVPAISHIVDLNGGPDAVRSRFHASAKKGIRTAEKAGVRVETGYAGDLLPVFYELAIKARARWARCQHEPVWLAQLRGRARDSLHKWRTIARHLGPGLQITVASHHGKPVAAGIVLQSSKVGHGTLAAMDPEMRQLGASHLLNWVVLQNACTAGARSFHMGESATLGAAAFKESFGARRYVFEELRLERLPFSAAEASLRSAVKAIVGFRGDGPPERANNGGGPP</sequence>
<accession>A0ABQ5W141</accession>
<evidence type="ECO:0000313" key="3">
    <source>
        <dbReference type="Proteomes" id="UP001156691"/>
    </source>
</evidence>
<dbReference type="InterPro" id="IPR050644">
    <property type="entry name" value="PG_Glycine_Bridge_Synth"/>
</dbReference>
<keyword evidence="3" id="KW-1185">Reference proteome</keyword>
<reference evidence="3" key="1">
    <citation type="journal article" date="2019" name="Int. J. Syst. Evol. Microbiol.">
        <title>The Global Catalogue of Microorganisms (GCM) 10K type strain sequencing project: providing services to taxonomists for standard genome sequencing and annotation.</title>
        <authorList>
            <consortium name="The Broad Institute Genomics Platform"/>
            <consortium name="The Broad Institute Genome Sequencing Center for Infectious Disease"/>
            <person name="Wu L."/>
            <person name="Ma J."/>
        </authorList>
    </citation>
    <scope>NUCLEOTIDE SEQUENCE [LARGE SCALE GENOMIC DNA]</scope>
    <source>
        <strain evidence="3">NBRC 112416</strain>
    </source>
</reference>
<dbReference type="RefSeq" id="WP_284338998.1">
    <property type="nucleotide sequence ID" value="NZ_BSNS01000004.1"/>
</dbReference>
<evidence type="ECO:0000313" key="2">
    <source>
        <dbReference type="EMBL" id="GLQ53553.1"/>
    </source>
</evidence>
<name>A0ABQ5W141_9HYPH</name>
<dbReference type="EMBL" id="BSNS01000004">
    <property type="protein sequence ID" value="GLQ53553.1"/>
    <property type="molecule type" value="Genomic_DNA"/>
</dbReference>
<protein>
    <recommendedName>
        <fullName evidence="1">BioF2-like acetyltransferase domain-containing protein</fullName>
    </recommendedName>
</protein>
<dbReference type="InterPro" id="IPR016181">
    <property type="entry name" value="Acyl_CoA_acyltransferase"/>
</dbReference>
<dbReference type="Pfam" id="PF13480">
    <property type="entry name" value="Acetyltransf_6"/>
    <property type="match status" value="1"/>
</dbReference>
<comment type="caution">
    <text evidence="2">The sequence shown here is derived from an EMBL/GenBank/DDBJ whole genome shotgun (WGS) entry which is preliminary data.</text>
</comment>
<dbReference type="Proteomes" id="UP001156691">
    <property type="component" value="Unassembled WGS sequence"/>
</dbReference>
<dbReference type="PANTHER" id="PTHR36174">
    <property type="entry name" value="LIPID II:GLYCINE GLYCYLTRANSFERASE"/>
    <property type="match status" value="1"/>
</dbReference>
<dbReference type="Gene3D" id="3.40.630.30">
    <property type="match status" value="1"/>
</dbReference>
<gene>
    <name evidence="2" type="ORF">GCM10010862_08120</name>
</gene>
<dbReference type="SUPFAM" id="SSF55729">
    <property type="entry name" value="Acyl-CoA N-acyltransferases (Nat)"/>
    <property type="match status" value="1"/>
</dbReference>
<feature type="domain" description="BioF2-like acetyltransferase" evidence="1">
    <location>
        <begin position="157"/>
        <end position="308"/>
    </location>
</feature>
<organism evidence="2 3">
    <name type="scientific">Devosia nitrariae</name>
    <dbReference type="NCBI Taxonomy" id="2071872"/>
    <lineage>
        <taxon>Bacteria</taxon>
        <taxon>Pseudomonadati</taxon>
        <taxon>Pseudomonadota</taxon>
        <taxon>Alphaproteobacteria</taxon>
        <taxon>Hyphomicrobiales</taxon>
        <taxon>Devosiaceae</taxon>
        <taxon>Devosia</taxon>
    </lineage>
</organism>
<dbReference type="InterPro" id="IPR038740">
    <property type="entry name" value="BioF2-like_GNAT_dom"/>
</dbReference>